<dbReference type="GO" id="GO:0016787">
    <property type="term" value="F:hydrolase activity"/>
    <property type="evidence" value="ECO:0007669"/>
    <property type="project" value="UniProtKB-KW"/>
</dbReference>
<keyword evidence="2" id="KW-0378">Hydrolase</keyword>
<dbReference type="InterPro" id="IPR050471">
    <property type="entry name" value="AB_hydrolase"/>
</dbReference>
<evidence type="ECO:0000313" key="2">
    <source>
        <dbReference type="EMBL" id="EIJ36924.1"/>
    </source>
</evidence>
<dbReference type="Gene3D" id="3.40.50.1820">
    <property type="entry name" value="alpha/beta hydrolase"/>
    <property type="match status" value="1"/>
</dbReference>
<dbReference type="PANTHER" id="PTHR43433">
    <property type="entry name" value="HYDROLASE, ALPHA/BETA FOLD FAMILY PROTEIN"/>
    <property type="match status" value="1"/>
</dbReference>
<sequence length="294" mass="31773" precursor="true">MIWRGLLGGLAIALIAADAWLWPVPANFLHYLGWRLTSSVAVEAGNISLHGARIHYVAYGEGKSVLLLHGGLSNRLSWFSQVPWLVESGRKVVLVDTRGHGESTLGHGELNYHQFAKDAIEVLDRLHIPQTDIIGWSDGGITALLLGRDWPQQVGKIVAISANFDPSGLTAEANTDLQAEDAQPAGGVWQWLKGWWSGAGEHYPTLASKIRHLWRTEPRLSRADLQAIRAPVLVMVGERDVITLEHSTQLANGLADGRLVVVAGAGHAAPVTHADEVDWLVAAFLGIDSQGEGS</sequence>
<evidence type="ECO:0000313" key="3">
    <source>
        <dbReference type="Proteomes" id="UP000005317"/>
    </source>
</evidence>
<dbReference type="OrthoDB" id="9780765at2"/>
<gene>
    <name evidence="2" type="ORF">Thini_4446</name>
</gene>
<dbReference type="InterPro" id="IPR000073">
    <property type="entry name" value="AB_hydrolase_1"/>
</dbReference>
<name>A0A656HLD1_THINJ</name>
<dbReference type="RefSeq" id="WP_002710787.1">
    <property type="nucleotide sequence ID" value="NZ_JH651384.1"/>
</dbReference>
<evidence type="ECO:0000259" key="1">
    <source>
        <dbReference type="Pfam" id="PF12697"/>
    </source>
</evidence>
<feature type="domain" description="AB hydrolase-1" evidence="1">
    <location>
        <begin position="65"/>
        <end position="277"/>
    </location>
</feature>
<reference evidence="3" key="1">
    <citation type="journal article" date="2011" name="Stand. Genomic Sci.">
        <title>Genome sequence of the filamentous, gliding Thiothrix nivea neotype strain (JP2(T)).</title>
        <authorList>
            <person name="Lapidus A."/>
            <person name="Nolan M."/>
            <person name="Lucas S."/>
            <person name="Glavina Del Rio T."/>
            <person name="Tice H."/>
            <person name="Cheng J.F."/>
            <person name="Tapia R."/>
            <person name="Han C."/>
            <person name="Goodwin L."/>
            <person name="Pitluck S."/>
            <person name="Liolios K."/>
            <person name="Pagani I."/>
            <person name="Ivanova N."/>
            <person name="Huntemann M."/>
            <person name="Mavromatis K."/>
            <person name="Mikhailova N."/>
            <person name="Pati A."/>
            <person name="Chen A."/>
            <person name="Palaniappan K."/>
            <person name="Land M."/>
            <person name="Brambilla E.M."/>
            <person name="Rohde M."/>
            <person name="Abt B."/>
            <person name="Verbarg S."/>
            <person name="Goker M."/>
            <person name="Bristow J."/>
            <person name="Eisen J.A."/>
            <person name="Markowitz V."/>
            <person name="Hugenholtz P."/>
            <person name="Kyrpides N.C."/>
            <person name="Klenk H.P."/>
            <person name="Woyke T."/>
        </authorList>
    </citation>
    <scope>NUCLEOTIDE SEQUENCE [LARGE SCALE GENOMIC DNA]</scope>
    <source>
        <strain evidence="3">ATCC 35100 / DSM 5205 / JP2</strain>
    </source>
</reference>
<accession>A0A656HLD1</accession>
<organism evidence="2 3">
    <name type="scientific">Thiothrix nivea (strain ATCC 35100 / DSM 5205 / JP2)</name>
    <dbReference type="NCBI Taxonomy" id="870187"/>
    <lineage>
        <taxon>Bacteria</taxon>
        <taxon>Pseudomonadati</taxon>
        <taxon>Pseudomonadota</taxon>
        <taxon>Gammaproteobacteria</taxon>
        <taxon>Thiotrichales</taxon>
        <taxon>Thiotrichaceae</taxon>
        <taxon>Thiothrix</taxon>
    </lineage>
</organism>
<keyword evidence="3" id="KW-1185">Reference proteome</keyword>
<protein>
    <submittedName>
        <fullName evidence="2">Alpha/beta hydrolase fold containing protein</fullName>
    </submittedName>
</protein>
<proteinExistence type="predicted"/>
<dbReference type="Proteomes" id="UP000005317">
    <property type="component" value="Unassembled WGS sequence"/>
</dbReference>
<dbReference type="InterPro" id="IPR029058">
    <property type="entry name" value="AB_hydrolase_fold"/>
</dbReference>
<dbReference type="SUPFAM" id="SSF53474">
    <property type="entry name" value="alpha/beta-Hydrolases"/>
    <property type="match status" value="1"/>
</dbReference>
<dbReference type="AlphaFoldDB" id="A0A656HLD1"/>
<dbReference type="EMBL" id="JH651384">
    <property type="protein sequence ID" value="EIJ36924.1"/>
    <property type="molecule type" value="Genomic_DNA"/>
</dbReference>
<dbReference type="PANTHER" id="PTHR43433:SF5">
    <property type="entry name" value="AB HYDROLASE-1 DOMAIN-CONTAINING PROTEIN"/>
    <property type="match status" value="1"/>
</dbReference>
<dbReference type="Pfam" id="PF12697">
    <property type="entry name" value="Abhydrolase_6"/>
    <property type="match status" value="1"/>
</dbReference>